<dbReference type="InterPro" id="IPR002571">
    <property type="entry name" value="HrcA"/>
</dbReference>
<protein>
    <recommendedName>
        <fullName evidence="5">Heat-inducible transcription repressor HrcA</fullName>
    </recommendedName>
</protein>
<dbReference type="HAMAP" id="MF_00081">
    <property type="entry name" value="HrcA"/>
    <property type="match status" value="1"/>
</dbReference>
<dbReference type="InterPro" id="IPR021153">
    <property type="entry name" value="HrcA_C"/>
</dbReference>
<dbReference type="RefSeq" id="WP_249280602.1">
    <property type="nucleotide sequence ID" value="NZ_JACRSS010000004.1"/>
</dbReference>
<comment type="caution">
    <text evidence="7">The sequence shown here is derived from an EMBL/GenBank/DDBJ whole genome shotgun (WGS) entry which is preliminary data.</text>
</comment>
<evidence type="ECO:0000256" key="5">
    <source>
        <dbReference type="HAMAP-Rule" id="MF_00081"/>
    </source>
</evidence>
<feature type="domain" description="Heat-inducible transcription repressor HrcA C-terminal" evidence="6">
    <location>
        <begin position="105"/>
        <end position="323"/>
    </location>
</feature>
<dbReference type="GO" id="GO:0003677">
    <property type="term" value="F:DNA binding"/>
    <property type="evidence" value="ECO:0007669"/>
    <property type="project" value="InterPro"/>
</dbReference>
<dbReference type="GO" id="GO:0045892">
    <property type="term" value="P:negative regulation of DNA-templated transcription"/>
    <property type="evidence" value="ECO:0007669"/>
    <property type="project" value="UniProtKB-UniRule"/>
</dbReference>
<comment type="function">
    <text evidence="5">Negative regulator of class I heat shock genes (grpE-dnaK-dnaJ and groELS operons). Prevents heat-shock induction of these operons.</text>
</comment>
<proteinExistence type="inferred from homology"/>
<dbReference type="InterPro" id="IPR029016">
    <property type="entry name" value="GAF-like_dom_sf"/>
</dbReference>
<reference evidence="7" key="1">
    <citation type="submission" date="2020-08" db="EMBL/GenBank/DDBJ databases">
        <title>Genome public.</title>
        <authorList>
            <person name="Liu C."/>
            <person name="Sun Q."/>
        </authorList>
    </citation>
    <scope>NUCLEOTIDE SEQUENCE</scope>
    <source>
        <strain evidence="7">NSJ-63</strain>
    </source>
</reference>
<gene>
    <name evidence="5 7" type="primary">hrcA</name>
    <name evidence="7" type="ORF">H8693_08435</name>
</gene>
<dbReference type="NCBIfam" id="TIGR00331">
    <property type="entry name" value="hrcA"/>
    <property type="match status" value="1"/>
</dbReference>
<dbReference type="SUPFAM" id="SSF46785">
    <property type="entry name" value="Winged helix' DNA-binding domain"/>
    <property type="match status" value="1"/>
</dbReference>
<evidence type="ECO:0000259" key="6">
    <source>
        <dbReference type="Pfam" id="PF01628"/>
    </source>
</evidence>
<keyword evidence="4 5" id="KW-0804">Transcription</keyword>
<dbReference type="InterPro" id="IPR036390">
    <property type="entry name" value="WH_DNA-bd_sf"/>
</dbReference>
<dbReference type="PANTHER" id="PTHR34824">
    <property type="entry name" value="HEAT-INDUCIBLE TRANSCRIPTION REPRESSOR HRCA"/>
    <property type="match status" value="1"/>
</dbReference>
<evidence type="ECO:0000256" key="4">
    <source>
        <dbReference type="ARBA" id="ARBA00023163"/>
    </source>
</evidence>
<accession>A0A926DJN0</accession>
<dbReference type="Proteomes" id="UP000617951">
    <property type="component" value="Unassembled WGS sequence"/>
</dbReference>
<dbReference type="InterPro" id="IPR023120">
    <property type="entry name" value="WHTH_transcript_rep_HrcA_IDD"/>
</dbReference>
<evidence type="ECO:0000256" key="3">
    <source>
        <dbReference type="ARBA" id="ARBA00023016"/>
    </source>
</evidence>
<dbReference type="InterPro" id="IPR036388">
    <property type="entry name" value="WH-like_DNA-bd_sf"/>
</dbReference>
<evidence type="ECO:0000256" key="2">
    <source>
        <dbReference type="ARBA" id="ARBA00023015"/>
    </source>
</evidence>
<dbReference type="EMBL" id="JACRSS010000004">
    <property type="protein sequence ID" value="MBC8538959.1"/>
    <property type="molecule type" value="Genomic_DNA"/>
</dbReference>
<keyword evidence="3 5" id="KW-0346">Stress response</keyword>
<keyword evidence="8" id="KW-1185">Reference proteome</keyword>
<dbReference type="SUPFAM" id="SSF55781">
    <property type="entry name" value="GAF domain-like"/>
    <property type="match status" value="1"/>
</dbReference>
<dbReference type="PIRSF" id="PIRSF005485">
    <property type="entry name" value="HrcA"/>
    <property type="match status" value="1"/>
</dbReference>
<dbReference type="PANTHER" id="PTHR34824:SF1">
    <property type="entry name" value="HEAT-INDUCIBLE TRANSCRIPTION REPRESSOR HRCA"/>
    <property type="match status" value="1"/>
</dbReference>
<dbReference type="Gene3D" id="1.10.10.10">
    <property type="entry name" value="Winged helix-like DNA-binding domain superfamily/Winged helix DNA-binding domain"/>
    <property type="match status" value="1"/>
</dbReference>
<dbReference type="AlphaFoldDB" id="A0A926DJN0"/>
<sequence>MNVTPRQLLILHAIIDDYILTGIPVGSRTLAKRPDLPYSSATIRNEMADLEEEGYLEQPHTSAGRLPSDKAYRLYVDTLMRVSSLQDEEIQLIRQYFSSRMGEIESVIETTAKVLSDVTHMTSLVLAPQLSKIELKRIQIVRISDQKAIMLFVFSTGMVKDVMIDIAEDMDNAYLEMISNLLTDKVSNLRLSEAVEAVRSTIPGDIEGHRLFLNSMLDAVRKNIAPRAGKEVVLGGTKNIFNHPEYRDVSKAQNFLQLLETKDQLYDMLTRATDMEFTIKIGKENEIDELKDMSVVTATYKVGDKKIGSFGVIGPTRMNYGKVLSIMSCVGASMNEILQYCLNMDTNRK</sequence>
<dbReference type="Gene3D" id="3.30.450.40">
    <property type="match status" value="1"/>
</dbReference>
<evidence type="ECO:0000313" key="7">
    <source>
        <dbReference type="EMBL" id="MBC8538959.1"/>
    </source>
</evidence>
<organism evidence="7 8">
    <name type="scientific">Guopingia tenuis</name>
    <dbReference type="NCBI Taxonomy" id="2763656"/>
    <lineage>
        <taxon>Bacteria</taxon>
        <taxon>Bacillati</taxon>
        <taxon>Bacillota</taxon>
        <taxon>Clostridia</taxon>
        <taxon>Christensenellales</taxon>
        <taxon>Christensenellaceae</taxon>
        <taxon>Guopingia</taxon>
    </lineage>
</organism>
<evidence type="ECO:0000313" key="8">
    <source>
        <dbReference type="Proteomes" id="UP000617951"/>
    </source>
</evidence>
<evidence type="ECO:0000256" key="1">
    <source>
        <dbReference type="ARBA" id="ARBA00022491"/>
    </source>
</evidence>
<keyword evidence="2 5" id="KW-0805">Transcription regulation</keyword>
<dbReference type="Pfam" id="PF01628">
    <property type="entry name" value="HrcA"/>
    <property type="match status" value="1"/>
</dbReference>
<comment type="similarity">
    <text evidence="5">Belongs to the HrcA family.</text>
</comment>
<keyword evidence="1 5" id="KW-0678">Repressor</keyword>
<name>A0A926DJN0_9FIRM</name>
<dbReference type="Gene3D" id="3.30.390.60">
    <property type="entry name" value="Heat-inducible transcription repressor hrca homolog, domain 3"/>
    <property type="match status" value="1"/>
</dbReference>